<evidence type="ECO:0000256" key="3">
    <source>
        <dbReference type="ARBA" id="ARBA00022845"/>
    </source>
</evidence>
<accession>A0A9N9QWU5</accession>
<evidence type="ECO:0000313" key="8">
    <source>
        <dbReference type="Proteomes" id="UP001153714"/>
    </source>
</evidence>
<dbReference type="Pfam" id="PF01652">
    <property type="entry name" value="IF4E"/>
    <property type="match status" value="1"/>
</dbReference>
<proteinExistence type="inferred from homology"/>
<keyword evidence="8" id="KW-1185">Reference proteome</keyword>
<dbReference type="GO" id="GO:0006417">
    <property type="term" value="P:regulation of translation"/>
    <property type="evidence" value="ECO:0007669"/>
    <property type="project" value="UniProtKB-KW"/>
</dbReference>
<keyword evidence="5 6" id="KW-0648">Protein biosynthesis</keyword>
<dbReference type="GO" id="GO:0000340">
    <property type="term" value="F:RNA 7-methylguanosine cap binding"/>
    <property type="evidence" value="ECO:0007669"/>
    <property type="project" value="TreeGrafter"/>
</dbReference>
<reference evidence="7" key="1">
    <citation type="submission" date="2021-12" db="EMBL/GenBank/DDBJ databases">
        <authorList>
            <person name="King R."/>
        </authorList>
    </citation>
    <scope>NUCLEOTIDE SEQUENCE</scope>
</reference>
<reference evidence="7" key="2">
    <citation type="submission" date="2022-10" db="EMBL/GenBank/DDBJ databases">
        <authorList>
            <consortium name="ENA_rothamsted_submissions"/>
            <consortium name="culmorum"/>
            <person name="King R."/>
        </authorList>
    </citation>
    <scope>NUCLEOTIDE SEQUENCE</scope>
</reference>
<keyword evidence="3" id="KW-0810">Translation regulation</keyword>
<keyword evidence="2 6" id="KW-0396">Initiation factor</keyword>
<protein>
    <recommendedName>
        <fullName evidence="9">Eukaryotic translation initiation factor 4E</fullName>
    </recommendedName>
</protein>
<evidence type="ECO:0000256" key="2">
    <source>
        <dbReference type="ARBA" id="ARBA00022540"/>
    </source>
</evidence>
<gene>
    <name evidence="7" type="ORF">DIATSA_LOCUS2894</name>
</gene>
<dbReference type="GO" id="GO:0003743">
    <property type="term" value="F:translation initiation factor activity"/>
    <property type="evidence" value="ECO:0007669"/>
    <property type="project" value="UniProtKB-KW"/>
</dbReference>
<dbReference type="EMBL" id="OU893344">
    <property type="protein sequence ID" value="CAG9784821.1"/>
    <property type="molecule type" value="Genomic_DNA"/>
</dbReference>
<dbReference type="GO" id="GO:0016281">
    <property type="term" value="C:eukaryotic translation initiation factor 4F complex"/>
    <property type="evidence" value="ECO:0007669"/>
    <property type="project" value="TreeGrafter"/>
</dbReference>
<dbReference type="Gene3D" id="3.30.760.10">
    <property type="entry name" value="RNA Cap, Translation Initiation Factor Eif4e"/>
    <property type="match status" value="1"/>
</dbReference>
<evidence type="ECO:0000256" key="5">
    <source>
        <dbReference type="ARBA" id="ARBA00022917"/>
    </source>
</evidence>
<sequence>MKLPSELMNGQDYSVFKKGIRPMWEDQANKRGARLLITLDKKNHQEMDSIWLDTVLMMIGENFDDLNHKIRGAVVNVRPKGNKIGIWLANKNDEADNIRLIKKLKQVLGISKRLTFYGHNSNMALYNA</sequence>
<keyword evidence="4 6" id="KW-0694">RNA-binding</keyword>
<dbReference type="InterPro" id="IPR023398">
    <property type="entry name" value="TIF_eIF4e-like"/>
</dbReference>
<comment type="similarity">
    <text evidence="1 6">Belongs to the eukaryotic initiation factor 4E family.</text>
</comment>
<evidence type="ECO:0008006" key="9">
    <source>
        <dbReference type="Google" id="ProtNLM"/>
    </source>
</evidence>
<organism evidence="7 8">
    <name type="scientific">Diatraea saccharalis</name>
    <name type="common">sugarcane borer</name>
    <dbReference type="NCBI Taxonomy" id="40085"/>
    <lineage>
        <taxon>Eukaryota</taxon>
        <taxon>Metazoa</taxon>
        <taxon>Ecdysozoa</taxon>
        <taxon>Arthropoda</taxon>
        <taxon>Hexapoda</taxon>
        <taxon>Insecta</taxon>
        <taxon>Pterygota</taxon>
        <taxon>Neoptera</taxon>
        <taxon>Endopterygota</taxon>
        <taxon>Lepidoptera</taxon>
        <taxon>Glossata</taxon>
        <taxon>Ditrysia</taxon>
        <taxon>Pyraloidea</taxon>
        <taxon>Crambidae</taxon>
        <taxon>Crambinae</taxon>
        <taxon>Diatraea</taxon>
    </lineage>
</organism>
<evidence type="ECO:0000313" key="7">
    <source>
        <dbReference type="EMBL" id="CAG9784821.1"/>
    </source>
</evidence>
<evidence type="ECO:0000256" key="4">
    <source>
        <dbReference type="ARBA" id="ARBA00022884"/>
    </source>
</evidence>
<dbReference type="InterPro" id="IPR001040">
    <property type="entry name" value="TIF_eIF_4E"/>
</dbReference>
<dbReference type="PANTHER" id="PTHR11960">
    <property type="entry name" value="EUKARYOTIC TRANSLATION INITIATION FACTOR 4E RELATED"/>
    <property type="match status" value="1"/>
</dbReference>
<dbReference type="AlphaFoldDB" id="A0A9N9QWU5"/>
<name>A0A9N9QWU5_9NEOP</name>
<evidence type="ECO:0000256" key="1">
    <source>
        <dbReference type="ARBA" id="ARBA00009860"/>
    </source>
</evidence>
<dbReference type="PANTHER" id="PTHR11960:SF8">
    <property type="entry name" value="EUKARYOTIC TRANSLATION INITIATION FACTOR 4E1-RELATED"/>
    <property type="match status" value="1"/>
</dbReference>
<dbReference type="Proteomes" id="UP001153714">
    <property type="component" value="Chromosome 13"/>
</dbReference>
<dbReference type="SUPFAM" id="SSF55418">
    <property type="entry name" value="eIF4e-like"/>
    <property type="match status" value="1"/>
</dbReference>
<dbReference type="OrthoDB" id="7380762at2759"/>
<evidence type="ECO:0000256" key="6">
    <source>
        <dbReference type="RuleBase" id="RU004374"/>
    </source>
</evidence>